<keyword evidence="1" id="KW-0175">Coiled coil</keyword>
<feature type="coiled-coil region" evidence="1">
    <location>
        <begin position="1002"/>
        <end position="1091"/>
    </location>
</feature>
<feature type="coiled-coil region" evidence="1">
    <location>
        <begin position="604"/>
        <end position="638"/>
    </location>
</feature>
<gene>
    <name evidence="2" type="primary">smc_2</name>
    <name evidence="2" type="ORF">CPLFYP93_02243</name>
</gene>
<protein>
    <submittedName>
        <fullName evidence="2">Chromosome partition protein Smc</fullName>
    </submittedName>
</protein>
<evidence type="ECO:0000256" key="1">
    <source>
        <dbReference type="SAM" id="Coils"/>
    </source>
</evidence>
<proteinExistence type="predicted"/>
<dbReference type="EMBL" id="CACRTV010000054">
    <property type="protein sequence ID" value="VYU40403.1"/>
    <property type="molecule type" value="Genomic_DNA"/>
</dbReference>
<accession>A0A6N3EPF0</accession>
<feature type="coiled-coil region" evidence="1">
    <location>
        <begin position="1184"/>
        <end position="1218"/>
    </location>
</feature>
<name>A0A6N3EPF0_9CLOT</name>
<organism evidence="2">
    <name type="scientific">Clostridium paraputrificum</name>
    <dbReference type="NCBI Taxonomy" id="29363"/>
    <lineage>
        <taxon>Bacteria</taxon>
        <taxon>Bacillati</taxon>
        <taxon>Bacillota</taxon>
        <taxon>Clostridia</taxon>
        <taxon>Eubacteriales</taxon>
        <taxon>Clostridiaceae</taxon>
        <taxon>Clostridium</taxon>
    </lineage>
</organism>
<dbReference type="RefSeq" id="WP_156561521.1">
    <property type="nucleotide sequence ID" value="NZ_CACRTV010000054.1"/>
</dbReference>
<reference evidence="2" key="1">
    <citation type="submission" date="2019-11" db="EMBL/GenBank/DDBJ databases">
        <authorList>
            <person name="Feng L."/>
        </authorList>
    </citation>
    <scope>NUCLEOTIDE SEQUENCE</scope>
    <source>
        <strain evidence="2">CParaputrificumLFYP93</strain>
    </source>
</reference>
<feature type="coiled-coil region" evidence="1">
    <location>
        <begin position="757"/>
        <end position="922"/>
    </location>
</feature>
<sequence>MSNVNNFRVVNLNYNNNTMKIDDETFYFNGENTMLNLRNGGGKSVLVQMMMAPFVNRKYRDLGDRPFESYFSSTTPTYILVEWNLEDGAGYLLTGMMVRKRDSASDENSKDKLDIYNFVYEYKNKNEYDINRFPIIEESEGSRKIKSFANSKKLFEELKKDNNYSFNYYDMNNYATSRAYFNKLREYGIDNKEWENIIRKINLKESGLSELFKEAKNSEGLIKLWFLPTVEKKLSKDEDRIKNYKEIITRYIIQYKTNKSNIDRKSKIELFNEKSIEVLEAANKFKEMISIKETHENKIANSKKYFSDEKVLQEKLLKDIKELKEEVLNAKREIQYEELSMKIYNFLDELDVINENIIESKNERDEYDNKVKALNREKNILRCAELYSTYKDISKELLEVENKLKVLKEEQGDNEPRIKDLGFSILNLLKAEQSKLEDELSRVKEEEKTLNDKNIELNESLKNNRVFENNLNNKVGSLKAIIDSYSKIEDKFNKKYCEKLLRNITGYYSDEELLSLSKNIVDSIDMLNKKKIEEEKKFINLKEEYKEKKSLKESKSNEIGRFELDKEYKNKKLMDYDAELEKRKDILRYLDEDESILFKKEVIIEKLERKIQILNSDIKELNKDYDKHMKELNMLKTGKVLELSKELERELNKRDIDIIYGMKWLNNNGYSKEKNEAIVKANPFIPYSIIMDRNKIEILKNEKLELFTSSPIVIIDREKLEDGLSDGNCNIIEYSGVNFYISFNDKLLDEGELKKLIKEYEEDVYRLQSKISEKEEAKEFYTDKKSFIKESSLTKSIYSQLIGEIEEIKEKIAVNKKEIISLTNKLGEIEKEIDKSSHAIEKFKHEIIFFENKKLDYNELCKEYEEYKNNKKSQEENEEKLKIIKKQIKDEEKSLEEVLSELRFKEDRIRNCNSSLDRINNEMKKYSSCKDGNIINKDLEDLKSEYDALVSQVYNSYEELIEKQEKLNRKYSYINSQLTSSAENYNLVDEDYIDIIYNYSKFNELENDVEKYNNELRKIERNISELEKEAVAIKTNIKNLKEAIEKLINTTDPKDKNLIFNKNFKEELARLSLKEKELSYKEEEKEKAINEFSVHASSLEEFDFEIKEALELNLNGLDFEKLKEYIGKLKRDNRINNENVDKSNKNLERIVEGLKKEESFANDSLFKESIEGLLSFVNNPEKFIVQLNTVLQSYNTIIEKLKEDIELINKERNNIIDNIIEYISIVYENISQIDNNSSIDINGKRVKMLNIIQPNWEENEEVYKLRVKGFVENLRNQCIDLLEKNENISELIDNRVNIIKLYDEVVVISSINIKLYKIEENRQKQISWDDVSKNSGGEGFLSAFIVLSSLLSYMRKEDKDIFTRKEEGKVLIMDNPFAQTNAAHLLKPLMDIAKKSNTQLICLTGLGGDSIYSRFENIYVLNLVNSKLKNGLRLLKSSHITGDEEKEVLVSTRTKIEEIQMKLF</sequence>
<feature type="coiled-coil region" evidence="1">
    <location>
        <begin position="313"/>
        <end position="463"/>
    </location>
</feature>
<evidence type="ECO:0000313" key="2">
    <source>
        <dbReference type="EMBL" id="VYU40403.1"/>
    </source>
</evidence>